<evidence type="ECO:0000313" key="2">
    <source>
        <dbReference type="EMBL" id="KIK15353.1"/>
    </source>
</evidence>
<evidence type="ECO:0000313" key="3">
    <source>
        <dbReference type="Proteomes" id="UP000054018"/>
    </source>
</evidence>
<feature type="compositionally biased region" description="Polar residues" evidence="1">
    <location>
        <begin position="41"/>
        <end position="64"/>
    </location>
</feature>
<dbReference type="AlphaFoldDB" id="A0A0C9Z5U8"/>
<organism evidence="2 3">
    <name type="scientific">Pisolithus microcarpus 441</name>
    <dbReference type="NCBI Taxonomy" id="765257"/>
    <lineage>
        <taxon>Eukaryota</taxon>
        <taxon>Fungi</taxon>
        <taxon>Dikarya</taxon>
        <taxon>Basidiomycota</taxon>
        <taxon>Agaricomycotina</taxon>
        <taxon>Agaricomycetes</taxon>
        <taxon>Agaricomycetidae</taxon>
        <taxon>Boletales</taxon>
        <taxon>Sclerodermatineae</taxon>
        <taxon>Pisolithaceae</taxon>
        <taxon>Pisolithus</taxon>
    </lineage>
</organism>
<dbReference type="EMBL" id="KN833894">
    <property type="protein sequence ID" value="KIK15353.1"/>
    <property type="molecule type" value="Genomic_DNA"/>
</dbReference>
<dbReference type="Proteomes" id="UP000054018">
    <property type="component" value="Unassembled WGS sequence"/>
</dbReference>
<proteinExistence type="predicted"/>
<reference evidence="3" key="2">
    <citation type="submission" date="2015-01" db="EMBL/GenBank/DDBJ databases">
        <title>Evolutionary Origins and Diversification of the Mycorrhizal Mutualists.</title>
        <authorList>
            <consortium name="DOE Joint Genome Institute"/>
            <consortium name="Mycorrhizal Genomics Consortium"/>
            <person name="Kohler A."/>
            <person name="Kuo A."/>
            <person name="Nagy L.G."/>
            <person name="Floudas D."/>
            <person name="Copeland A."/>
            <person name="Barry K.W."/>
            <person name="Cichocki N."/>
            <person name="Veneault-Fourrey C."/>
            <person name="LaButti K."/>
            <person name="Lindquist E.A."/>
            <person name="Lipzen A."/>
            <person name="Lundell T."/>
            <person name="Morin E."/>
            <person name="Murat C."/>
            <person name="Riley R."/>
            <person name="Ohm R."/>
            <person name="Sun H."/>
            <person name="Tunlid A."/>
            <person name="Henrissat B."/>
            <person name="Grigoriev I.V."/>
            <person name="Hibbett D.S."/>
            <person name="Martin F."/>
        </authorList>
    </citation>
    <scope>NUCLEOTIDE SEQUENCE [LARGE SCALE GENOMIC DNA]</scope>
    <source>
        <strain evidence="3">441</strain>
    </source>
</reference>
<accession>A0A0C9Z5U8</accession>
<feature type="region of interest" description="Disordered" evidence="1">
    <location>
        <begin position="1"/>
        <end position="67"/>
    </location>
</feature>
<sequence>MSTHIACGPGGAAVQVKSPPLSSKSSPPLICPQGDLETTPEPLSSSRAPTSPSREASKLQSEPESNAEVCHSLSKARFPFSSSSFPFELPSEACLGLRPASSSMPLPRTPSMPLDATLAPSPEGVDAYSHWKIPPSRYMIQLSM</sequence>
<reference evidence="2 3" key="1">
    <citation type="submission" date="2014-04" db="EMBL/GenBank/DDBJ databases">
        <authorList>
            <consortium name="DOE Joint Genome Institute"/>
            <person name="Kuo A."/>
            <person name="Kohler A."/>
            <person name="Costa M.D."/>
            <person name="Nagy L.G."/>
            <person name="Floudas D."/>
            <person name="Copeland A."/>
            <person name="Barry K.W."/>
            <person name="Cichocki N."/>
            <person name="Veneault-Fourrey C."/>
            <person name="LaButti K."/>
            <person name="Lindquist E.A."/>
            <person name="Lipzen A."/>
            <person name="Lundell T."/>
            <person name="Morin E."/>
            <person name="Murat C."/>
            <person name="Sun H."/>
            <person name="Tunlid A."/>
            <person name="Henrissat B."/>
            <person name="Grigoriev I.V."/>
            <person name="Hibbett D.S."/>
            <person name="Martin F."/>
            <person name="Nordberg H.P."/>
            <person name="Cantor M.N."/>
            <person name="Hua S.X."/>
        </authorList>
    </citation>
    <scope>NUCLEOTIDE SEQUENCE [LARGE SCALE GENOMIC DNA]</scope>
    <source>
        <strain evidence="2 3">441</strain>
    </source>
</reference>
<dbReference type="HOGENOM" id="CLU_1797221_0_0_1"/>
<protein>
    <submittedName>
        <fullName evidence="2">Uncharacterized protein</fullName>
    </submittedName>
</protein>
<gene>
    <name evidence="2" type="ORF">PISMIDRAFT_16571</name>
</gene>
<feature type="compositionally biased region" description="Low complexity" evidence="1">
    <location>
        <begin position="17"/>
        <end position="28"/>
    </location>
</feature>
<evidence type="ECO:0000256" key="1">
    <source>
        <dbReference type="SAM" id="MobiDB-lite"/>
    </source>
</evidence>
<name>A0A0C9Z5U8_9AGAM</name>
<keyword evidence="3" id="KW-1185">Reference proteome</keyword>